<keyword evidence="4 8" id="KW-0479">Metal-binding</keyword>
<feature type="domain" description="Metallo-beta-lactamase" evidence="9">
    <location>
        <begin position="20"/>
        <end position="264"/>
    </location>
</feature>
<accession>A0ABZ3H4I6</accession>
<feature type="binding site" evidence="8">
    <location>
        <position position="61"/>
    </location>
    <ligand>
        <name>Zn(2+)</name>
        <dbReference type="ChEBI" id="CHEBI:29105"/>
        <label>1</label>
        <note>catalytic</note>
    </ligand>
</feature>
<dbReference type="InterPro" id="IPR013471">
    <property type="entry name" value="RNase_Z/BN"/>
</dbReference>
<dbReference type="SUPFAM" id="SSF56281">
    <property type="entry name" value="Metallo-hydrolase/oxidoreductase"/>
    <property type="match status" value="1"/>
</dbReference>
<keyword evidence="3 8" id="KW-0540">Nuclease</keyword>
<dbReference type="InterPro" id="IPR001279">
    <property type="entry name" value="Metallo-B-lactamas"/>
</dbReference>
<feature type="binding site" evidence="8">
    <location>
        <position position="63"/>
    </location>
    <ligand>
        <name>Zn(2+)</name>
        <dbReference type="ChEBI" id="CHEBI:29105"/>
        <label>1</label>
        <note>catalytic</note>
    </ligand>
</feature>
<dbReference type="EMBL" id="CP087714">
    <property type="protein sequence ID" value="XAT64477.1"/>
    <property type="molecule type" value="Genomic_DNA"/>
</dbReference>
<dbReference type="SMART" id="SM00849">
    <property type="entry name" value="Lactamase_B"/>
    <property type="match status" value="1"/>
</dbReference>
<name>A0ABZ3H4I6_GEOAI</name>
<dbReference type="NCBIfam" id="NF000801">
    <property type="entry name" value="PRK00055.1-3"/>
    <property type="match status" value="1"/>
</dbReference>
<dbReference type="PANTHER" id="PTHR46018">
    <property type="entry name" value="ZINC PHOSPHODIESTERASE ELAC PROTEIN 1"/>
    <property type="match status" value="1"/>
</dbReference>
<feature type="binding site" evidence="8">
    <location>
        <position position="65"/>
    </location>
    <ligand>
        <name>Zn(2+)</name>
        <dbReference type="ChEBI" id="CHEBI:29105"/>
        <label>2</label>
        <note>catalytic</note>
    </ligand>
</feature>
<comment type="function">
    <text evidence="8">Zinc phosphodiesterase, which displays some tRNA 3'-processing endonuclease activity. Probably involved in tRNA maturation, by removing a 3'-trailer from precursor tRNA.</text>
</comment>
<evidence type="ECO:0000256" key="4">
    <source>
        <dbReference type="ARBA" id="ARBA00022723"/>
    </source>
</evidence>
<evidence type="ECO:0000313" key="10">
    <source>
        <dbReference type="EMBL" id="XAT64477.1"/>
    </source>
</evidence>
<evidence type="ECO:0000256" key="1">
    <source>
        <dbReference type="ARBA" id="ARBA00011738"/>
    </source>
</evidence>
<keyword evidence="11" id="KW-1185">Reference proteome</keyword>
<evidence type="ECO:0000256" key="5">
    <source>
        <dbReference type="ARBA" id="ARBA00022759"/>
    </source>
</evidence>
<dbReference type="HAMAP" id="MF_01818">
    <property type="entry name" value="RNase_Z_BN"/>
    <property type="match status" value="1"/>
</dbReference>
<dbReference type="Pfam" id="PF12706">
    <property type="entry name" value="Lactamase_B_2"/>
    <property type="match status" value="1"/>
</dbReference>
<dbReference type="Pfam" id="PF23023">
    <property type="entry name" value="Anti-Pycsar_Apyc1"/>
    <property type="match status" value="1"/>
</dbReference>
<evidence type="ECO:0000259" key="9">
    <source>
        <dbReference type="SMART" id="SM00849"/>
    </source>
</evidence>
<dbReference type="CDD" id="cd07717">
    <property type="entry name" value="RNaseZ_ZiPD-like_MBL-fold"/>
    <property type="match status" value="1"/>
</dbReference>
<dbReference type="EC" id="3.1.26.11" evidence="8"/>
<comment type="similarity">
    <text evidence="8">Belongs to the RNase Z family.</text>
</comment>
<comment type="cofactor">
    <cofactor evidence="8">
        <name>Zn(2+)</name>
        <dbReference type="ChEBI" id="CHEBI:29105"/>
    </cofactor>
    <text evidence="8">Binds 2 Zn(2+) ions.</text>
</comment>
<keyword evidence="2 8" id="KW-0819">tRNA processing</keyword>
<evidence type="ECO:0000256" key="7">
    <source>
        <dbReference type="ARBA" id="ARBA00022833"/>
    </source>
</evidence>
<feature type="binding site" evidence="8">
    <location>
        <position position="206"/>
    </location>
    <ligand>
        <name>Zn(2+)</name>
        <dbReference type="ChEBI" id="CHEBI:29105"/>
        <label>1</label>
        <note>catalytic</note>
    </ligand>
</feature>
<comment type="catalytic activity">
    <reaction evidence="8">
        <text>Endonucleolytic cleavage of RNA, removing extra 3' nucleotides from tRNA precursor, generating 3' termini of tRNAs. A 3'-hydroxy group is left at the tRNA terminus and a 5'-phosphoryl group is left at the trailer molecule.</text>
        <dbReference type="EC" id="3.1.26.11"/>
    </reaction>
</comment>
<evidence type="ECO:0000256" key="6">
    <source>
        <dbReference type="ARBA" id="ARBA00022801"/>
    </source>
</evidence>
<dbReference type="NCBIfam" id="TIGR02651">
    <property type="entry name" value="RNase_Z"/>
    <property type="match status" value="1"/>
</dbReference>
<dbReference type="Gene3D" id="3.60.15.10">
    <property type="entry name" value="Ribonuclease Z/Hydroxyacylglutathione hydrolase-like"/>
    <property type="match status" value="1"/>
</dbReference>
<sequence length="303" mass="34140">MDFKITFLGTSGTVPTPERNTSSIFVQFGGEKLLFDCGEGTQRQMMIAKTGFSISSVFITHMHTDHFIGLFGLIESMSLNGREKPLHIYCPEPDFLRKLFREFGYDNLDFRIVVTGLKDSDVVRFGNFSVVAFKTDHIVSSVGYAVIEDSFLRFSPEKAKELGIPPGPLYKKLANGETVFFRGKMVSPEMVTDGMVRGRKIVYTGDTKPTEKLVEISKDADLLIHDSSFTSELSEWAEYTKHSTALKAAEVAKEAGVRRLILTHISARYSKNTEPLLLEARRVFPNVEIARDFMEVELKRNQS</sequence>
<evidence type="ECO:0000256" key="3">
    <source>
        <dbReference type="ARBA" id="ARBA00022722"/>
    </source>
</evidence>
<dbReference type="InterPro" id="IPR036866">
    <property type="entry name" value="RibonucZ/Hydroxyglut_hydro"/>
</dbReference>
<feature type="active site" description="Proton acceptor" evidence="8">
    <location>
        <position position="65"/>
    </location>
</feature>
<comment type="subunit">
    <text evidence="1 8">Homodimer.</text>
</comment>
<protein>
    <recommendedName>
        <fullName evidence="8">Ribonuclease Z</fullName>
        <shortName evidence="8">RNase Z</shortName>
        <ecNumber evidence="8">3.1.26.11</ecNumber>
    </recommendedName>
    <alternativeName>
        <fullName evidence="8">tRNA 3 endonuclease</fullName>
    </alternativeName>
    <alternativeName>
        <fullName evidence="8">tRNase Z</fullName>
    </alternativeName>
</protein>
<evidence type="ECO:0000313" key="11">
    <source>
        <dbReference type="Proteomes" id="UP001492541"/>
    </source>
</evidence>
<dbReference type="GO" id="GO:0042781">
    <property type="term" value="F:3'-tRNA processing endoribonuclease activity"/>
    <property type="evidence" value="ECO:0007669"/>
    <property type="project" value="UniProtKB-EC"/>
</dbReference>
<dbReference type="GeneID" id="90448751"/>
<feature type="binding site" evidence="8">
    <location>
        <position position="206"/>
    </location>
    <ligand>
        <name>Zn(2+)</name>
        <dbReference type="ChEBI" id="CHEBI:29105"/>
        <label>2</label>
        <note>catalytic</note>
    </ligand>
</feature>
<keyword evidence="5 8" id="KW-0255">Endonuclease</keyword>
<dbReference type="Proteomes" id="UP001492541">
    <property type="component" value="Chromosome"/>
</dbReference>
<evidence type="ECO:0000256" key="8">
    <source>
        <dbReference type="HAMAP-Rule" id="MF_01818"/>
    </source>
</evidence>
<feature type="binding site" evidence="8">
    <location>
        <position position="264"/>
    </location>
    <ligand>
        <name>Zn(2+)</name>
        <dbReference type="ChEBI" id="CHEBI:29105"/>
        <label>2</label>
        <note>catalytic</note>
    </ligand>
</feature>
<feature type="binding site" evidence="8">
    <location>
        <position position="137"/>
    </location>
    <ligand>
        <name>Zn(2+)</name>
        <dbReference type="ChEBI" id="CHEBI:29105"/>
        <label>1</label>
        <note>catalytic</note>
    </ligand>
</feature>
<dbReference type="PANTHER" id="PTHR46018:SF2">
    <property type="entry name" value="ZINC PHOSPHODIESTERASE ELAC PROTEIN 1"/>
    <property type="match status" value="1"/>
</dbReference>
<keyword evidence="6 8" id="KW-0378">Hydrolase</keyword>
<keyword evidence="7 8" id="KW-0862">Zinc</keyword>
<dbReference type="RefSeq" id="WP_193805843.1">
    <property type="nucleotide sequence ID" value="NZ_CP087714.1"/>
</dbReference>
<feature type="binding site" evidence="8">
    <location>
        <position position="66"/>
    </location>
    <ligand>
        <name>Zn(2+)</name>
        <dbReference type="ChEBI" id="CHEBI:29105"/>
        <label>2</label>
        <note>catalytic</note>
    </ligand>
</feature>
<gene>
    <name evidence="8" type="primary">rnz</name>
    <name evidence="10" type="ORF">LPQ35_03660</name>
</gene>
<reference evidence="10 11" key="1">
    <citation type="submission" date="2021-11" db="EMBL/GenBank/DDBJ databases">
        <title>Whole genome of Geoglobus acetivorans.</title>
        <authorList>
            <person name="Liu D."/>
        </authorList>
    </citation>
    <scope>NUCLEOTIDE SEQUENCE [LARGE SCALE GENOMIC DNA]</scope>
    <source>
        <strain evidence="10 11">SBH6</strain>
    </source>
</reference>
<evidence type="ECO:0000256" key="2">
    <source>
        <dbReference type="ARBA" id="ARBA00022694"/>
    </source>
</evidence>
<proteinExistence type="inferred from homology"/>
<organism evidence="10 11">
    <name type="scientific">Geoglobus acetivorans</name>
    <dbReference type="NCBI Taxonomy" id="565033"/>
    <lineage>
        <taxon>Archaea</taxon>
        <taxon>Methanobacteriati</taxon>
        <taxon>Methanobacteriota</taxon>
        <taxon>Archaeoglobi</taxon>
        <taxon>Archaeoglobales</taxon>
        <taxon>Archaeoglobaceae</taxon>
        <taxon>Geoglobus</taxon>
    </lineage>
</organism>